<evidence type="ECO:0000256" key="1">
    <source>
        <dbReference type="SAM" id="Phobius"/>
    </source>
</evidence>
<dbReference type="HOGENOM" id="CLU_3051515_0_0_1"/>
<gene>
    <name evidence="2" type="ORF">GLOINDRAFT_338843</name>
</gene>
<dbReference type="AlphaFoldDB" id="U9SXU2"/>
<protein>
    <submittedName>
        <fullName evidence="2">Uncharacterized protein</fullName>
    </submittedName>
</protein>
<keyword evidence="1" id="KW-0812">Transmembrane</keyword>
<keyword evidence="1" id="KW-0472">Membrane</keyword>
<proteinExistence type="predicted"/>
<name>U9SXU2_RHIID</name>
<organism evidence="2">
    <name type="scientific">Rhizophagus irregularis (strain DAOM 181602 / DAOM 197198 / MUCL 43194)</name>
    <name type="common">Arbuscular mycorrhizal fungus</name>
    <name type="synonym">Glomus intraradices</name>
    <dbReference type="NCBI Taxonomy" id="747089"/>
    <lineage>
        <taxon>Eukaryota</taxon>
        <taxon>Fungi</taxon>
        <taxon>Fungi incertae sedis</taxon>
        <taxon>Mucoromycota</taxon>
        <taxon>Glomeromycotina</taxon>
        <taxon>Glomeromycetes</taxon>
        <taxon>Glomerales</taxon>
        <taxon>Glomeraceae</taxon>
        <taxon>Rhizophagus</taxon>
    </lineage>
</organism>
<dbReference type="EMBL" id="KI297576">
    <property type="protein sequence ID" value="ERZ99941.1"/>
    <property type="molecule type" value="Genomic_DNA"/>
</dbReference>
<sequence>MIHIAIPSITIKIKILSTITITKHWTIIAITMTTYRVCITITITYFRAVKIISIRK</sequence>
<keyword evidence="1" id="KW-1133">Transmembrane helix</keyword>
<evidence type="ECO:0000313" key="2">
    <source>
        <dbReference type="EMBL" id="ERZ99941.1"/>
    </source>
</evidence>
<reference evidence="2" key="1">
    <citation type="submission" date="2013-07" db="EMBL/GenBank/DDBJ databases">
        <title>The genome of an arbuscular mycorrhizal fungus provides insights into the evolution of the oldest plant symbiosis.</title>
        <authorList>
            <consortium name="DOE Joint Genome Institute"/>
            <person name="Tisserant E."/>
            <person name="Malbreil M."/>
            <person name="Kuo A."/>
            <person name="Kohler A."/>
            <person name="Symeonidi A."/>
            <person name="Balestrini R."/>
            <person name="Charron P."/>
            <person name="Duensing N."/>
            <person name="Frei-dit-Frey N."/>
            <person name="Gianinazzi-Pearson V."/>
            <person name="Gilbert B."/>
            <person name="Handa Y."/>
            <person name="Hijri M."/>
            <person name="Kaul R."/>
            <person name="Kawaguchi M."/>
            <person name="Krajinski F."/>
            <person name="Lammers P."/>
            <person name="Lapierre D."/>
            <person name="Masclaux F.G."/>
            <person name="Murat C."/>
            <person name="Morin E."/>
            <person name="Ndikumana S."/>
            <person name="Pagni M."/>
            <person name="Petitpierre D."/>
            <person name="Requena N."/>
            <person name="Rosikiewicz P."/>
            <person name="Riley R."/>
            <person name="Saito K."/>
            <person name="San Clemente H."/>
            <person name="Shapiro H."/>
            <person name="van Tuinen D."/>
            <person name="Becard G."/>
            <person name="Bonfante P."/>
            <person name="Paszkowski U."/>
            <person name="Shachar-Hill Y."/>
            <person name="Young J.P."/>
            <person name="Sanders I.R."/>
            <person name="Henrissat B."/>
            <person name="Rensing S.A."/>
            <person name="Grigoriev I.V."/>
            <person name="Corradi N."/>
            <person name="Roux C."/>
            <person name="Martin F."/>
        </authorList>
    </citation>
    <scope>NUCLEOTIDE SEQUENCE</scope>
    <source>
        <strain evidence="2">DAOM 197198</strain>
    </source>
</reference>
<feature type="transmembrane region" description="Helical" evidence="1">
    <location>
        <begin position="25"/>
        <end position="46"/>
    </location>
</feature>
<accession>U9SXU2</accession>